<dbReference type="EMBL" id="KB202518">
    <property type="protein sequence ID" value="ESO89891.1"/>
    <property type="molecule type" value="Genomic_DNA"/>
</dbReference>
<feature type="region of interest" description="Disordered" evidence="2">
    <location>
        <begin position="105"/>
        <end position="126"/>
    </location>
</feature>
<dbReference type="KEGG" id="lgi:LOTGIDRAFT_164585"/>
<feature type="region of interest" description="Disordered" evidence="2">
    <location>
        <begin position="311"/>
        <end position="334"/>
    </location>
</feature>
<feature type="compositionally biased region" description="Polar residues" evidence="2">
    <location>
        <begin position="311"/>
        <end position="331"/>
    </location>
</feature>
<keyword evidence="4" id="KW-1185">Reference proteome</keyword>
<dbReference type="GeneID" id="20239779"/>
<dbReference type="Proteomes" id="UP000030746">
    <property type="component" value="Unassembled WGS sequence"/>
</dbReference>
<keyword evidence="1" id="KW-0175">Coiled coil</keyword>
<feature type="coiled-coil region" evidence="1">
    <location>
        <begin position="32"/>
        <end position="66"/>
    </location>
</feature>
<feature type="compositionally biased region" description="Low complexity" evidence="2">
    <location>
        <begin position="446"/>
        <end position="465"/>
    </location>
</feature>
<reference evidence="3 4" key="1">
    <citation type="journal article" date="2013" name="Nature">
        <title>Insights into bilaterian evolution from three spiralian genomes.</title>
        <authorList>
            <person name="Simakov O."/>
            <person name="Marletaz F."/>
            <person name="Cho S.J."/>
            <person name="Edsinger-Gonzales E."/>
            <person name="Havlak P."/>
            <person name="Hellsten U."/>
            <person name="Kuo D.H."/>
            <person name="Larsson T."/>
            <person name="Lv J."/>
            <person name="Arendt D."/>
            <person name="Savage R."/>
            <person name="Osoegawa K."/>
            <person name="de Jong P."/>
            <person name="Grimwood J."/>
            <person name="Chapman J.A."/>
            <person name="Shapiro H."/>
            <person name="Aerts A."/>
            <person name="Otillar R.P."/>
            <person name="Terry A.Y."/>
            <person name="Boore J.L."/>
            <person name="Grigoriev I.V."/>
            <person name="Lindberg D.R."/>
            <person name="Seaver E.C."/>
            <person name="Weisblat D.A."/>
            <person name="Putnam N.H."/>
            <person name="Rokhsar D.S."/>
        </authorList>
    </citation>
    <scope>NUCLEOTIDE SEQUENCE [LARGE SCALE GENOMIC DNA]</scope>
</reference>
<dbReference type="CTD" id="20239779"/>
<feature type="compositionally biased region" description="Low complexity" evidence="2">
    <location>
        <begin position="200"/>
        <end position="218"/>
    </location>
</feature>
<feature type="compositionally biased region" description="Basic and acidic residues" evidence="2">
    <location>
        <begin position="404"/>
        <end position="423"/>
    </location>
</feature>
<dbReference type="RefSeq" id="XP_009059366.1">
    <property type="nucleotide sequence ID" value="XM_009061118.1"/>
</dbReference>
<accession>V4A9D6</accession>
<proteinExistence type="predicted"/>
<sequence>MWQMSSAGTIPVSQLLQLKDDEFDTTIKDMGQRNLMEAITGLQKEMAKEQENFNSMSEELKGFRDRNSRQYKQISKDLMASQTRLTSLMNKSMKCFAQQNLQQGKDGITVKRRNSAKGTNPNSPTKIVQRSQSMYIPQEPNLTLKTVAPPEPSTIRTGSNQNINRISVVNSNLKNTHNPSSKSTSNIIRVTNPNKPFKISHNFSPVSSPSNPLSQNLNNSSVKKSILFNSKPDEMKTSISIASKNAVITSSPANSLSEQSYTQNNSNNDEAENLSSVRRLAQSFGNSKQPNAPPRPNRSTILNRNFSISNQNLSHPQKVNGVQSSLQNGDISSQQRKVVQQSVNISGKNNMVQSRPVSVLNSRDTTPQRQNVELIPKAHSVQNLTSDSNDNVKTTLTVSFGNKSENKSKDVPKTDLKNSENRHSWFGQKGDLLSEIESGKIGNKLKPVPKTETKTTVPVSNQTQNNTTVNSSVTIKTVSSAGAHALISQSSLLVIDVEY</sequence>
<feature type="region of interest" description="Disordered" evidence="2">
    <location>
        <begin position="199"/>
        <end position="218"/>
    </location>
</feature>
<dbReference type="OrthoDB" id="6158757at2759"/>
<dbReference type="HOGENOM" id="CLU_546657_0_0_1"/>
<evidence type="ECO:0000256" key="1">
    <source>
        <dbReference type="SAM" id="Coils"/>
    </source>
</evidence>
<protein>
    <submittedName>
        <fullName evidence="3">Uncharacterized protein</fullName>
    </submittedName>
</protein>
<name>V4A9D6_LOTGI</name>
<organism evidence="3 4">
    <name type="scientific">Lottia gigantea</name>
    <name type="common">Giant owl limpet</name>
    <dbReference type="NCBI Taxonomy" id="225164"/>
    <lineage>
        <taxon>Eukaryota</taxon>
        <taxon>Metazoa</taxon>
        <taxon>Spiralia</taxon>
        <taxon>Lophotrochozoa</taxon>
        <taxon>Mollusca</taxon>
        <taxon>Gastropoda</taxon>
        <taxon>Patellogastropoda</taxon>
        <taxon>Lottioidea</taxon>
        <taxon>Lottiidae</taxon>
        <taxon>Lottia</taxon>
    </lineage>
</organism>
<evidence type="ECO:0000256" key="2">
    <source>
        <dbReference type="SAM" id="MobiDB-lite"/>
    </source>
</evidence>
<gene>
    <name evidence="3" type="ORF">LOTGIDRAFT_164585</name>
</gene>
<feature type="region of interest" description="Disordered" evidence="2">
    <location>
        <begin position="171"/>
        <end position="193"/>
    </location>
</feature>
<feature type="region of interest" description="Disordered" evidence="2">
    <location>
        <begin position="445"/>
        <end position="465"/>
    </location>
</feature>
<feature type="region of interest" description="Disordered" evidence="2">
    <location>
        <begin position="254"/>
        <end position="275"/>
    </location>
</feature>
<evidence type="ECO:0000313" key="3">
    <source>
        <dbReference type="EMBL" id="ESO89891.1"/>
    </source>
</evidence>
<feature type="region of interest" description="Disordered" evidence="2">
    <location>
        <begin position="399"/>
        <end position="423"/>
    </location>
</feature>
<dbReference type="AlphaFoldDB" id="V4A9D6"/>
<feature type="compositionally biased region" description="Polar residues" evidence="2">
    <location>
        <begin position="116"/>
        <end position="126"/>
    </location>
</feature>
<evidence type="ECO:0000313" key="4">
    <source>
        <dbReference type="Proteomes" id="UP000030746"/>
    </source>
</evidence>